<proteinExistence type="predicted"/>
<gene>
    <name evidence="1" type="ORF">PZA18_16040</name>
</gene>
<name>A0ABT7DZS8_9NEIS</name>
<keyword evidence="2" id="KW-1185">Reference proteome</keyword>
<accession>A0ABT7DZS8</accession>
<dbReference type="RefSeq" id="WP_284101947.1">
    <property type="nucleotide sequence ID" value="NZ_JARRAF010000021.1"/>
</dbReference>
<reference evidence="1" key="1">
    <citation type="submission" date="2023-03" db="EMBL/GenBank/DDBJ databases">
        <title>Chitinimonas shenzhenensis gen. nov., sp. nov., a novel member of family Burkholderiaceae isolated from activated sludge collected in Shen Zhen, China.</title>
        <authorList>
            <person name="Wang X."/>
        </authorList>
    </citation>
    <scope>NUCLEOTIDE SEQUENCE</scope>
    <source>
        <strain evidence="1">DQS-5</strain>
    </source>
</reference>
<evidence type="ECO:0000313" key="2">
    <source>
        <dbReference type="Proteomes" id="UP001172778"/>
    </source>
</evidence>
<comment type="caution">
    <text evidence="1">The sequence shown here is derived from an EMBL/GenBank/DDBJ whole genome shotgun (WGS) entry which is preliminary data.</text>
</comment>
<dbReference type="EMBL" id="JARRAF010000021">
    <property type="protein sequence ID" value="MDK2125566.1"/>
    <property type="molecule type" value="Genomic_DNA"/>
</dbReference>
<sequence>MALPDRYISDAEPDHSSYLPALFWLAESVAGNSTLKDLRYDRDALFKPLIKYGLQPRLYPLTIIAAAIGRMRFHGMAGTQPSTLTQNQRLFMRSTDMALRWVLTSPFVQHSLHSFFFAFHDA</sequence>
<dbReference type="Proteomes" id="UP001172778">
    <property type="component" value="Unassembled WGS sequence"/>
</dbReference>
<protein>
    <submittedName>
        <fullName evidence="1">Uncharacterized protein</fullName>
    </submittedName>
</protein>
<organism evidence="1 2">
    <name type="scientific">Parachitinimonas caeni</name>
    <dbReference type="NCBI Taxonomy" id="3031301"/>
    <lineage>
        <taxon>Bacteria</taxon>
        <taxon>Pseudomonadati</taxon>
        <taxon>Pseudomonadota</taxon>
        <taxon>Betaproteobacteria</taxon>
        <taxon>Neisseriales</taxon>
        <taxon>Chitinibacteraceae</taxon>
        <taxon>Parachitinimonas</taxon>
    </lineage>
</organism>
<evidence type="ECO:0000313" key="1">
    <source>
        <dbReference type="EMBL" id="MDK2125566.1"/>
    </source>
</evidence>